<accession>A0A3E0DGF9</accession>
<protein>
    <submittedName>
        <fullName evidence="1">Uncharacterized protein</fullName>
    </submittedName>
</protein>
<comment type="caution">
    <text evidence="1">The sequence shown here is derived from an EMBL/GenBank/DDBJ whole genome shotgun (WGS) entry which is preliminary data.</text>
</comment>
<dbReference type="Proteomes" id="UP000256542">
    <property type="component" value="Unassembled WGS sequence"/>
</dbReference>
<evidence type="ECO:0000313" key="2">
    <source>
        <dbReference type="Proteomes" id="UP000256542"/>
    </source>
</evidence>
<reference evidence="1 2" key="1">
    <citation type="submission" date="2018-08" db="EMBL/GenBank/DDBJ databases">
        <title>Genomic Encyclopedia of Type Strains, Phase III (KMG-III): the genomes of soil and plant-associated and newly described type strains.</title>
        <authorList>
            <person name="Whitman W."/>
        </authorList>
    </citation>
    <scope>NUCLEOTIDE SEQUENCE [LARGE SCALE GENOMIC DNA]</scope>
    <source>
        <strain evidence="1 2">CECT 7375</strain>
    </source>
</reference>
<sequence length="41" mass="4821">MANQALTWRKDFPVAAFSFIICLFANYYDSKDARPIYRTTN</sequence>
<organism evidence="1 2">
    <name type="scientific">Marinomonas pollencensis</name>
    <dbReference type="NCBI Taxonomy" id="491954"/>
    <lineage>
        <taxon>Bacteria</taxon>
        <taxon>Pseudomonadati</taxon>
        <taxon>Pseudomonadota</taxon>
        <taxon>Gammaproteobacteria</taxon>
        <taxon>Oceanospirillales</taxon>
        <taxon>Oceanospirillaceae</taxon>
        <taxon>Marinomonas</taxon>
    </lineage>
</organism>
<gene>
    <name evidence="1" type="ORF">DFP81_11262</name>
</gene>
<dbReference type="EMBL" id="QUNG01000012">
    <property type="protein sequence ID" value="REG81811.1"/>
    <property type="molecule type" value="Genomic_DNA"/>
</dbReference>
<proteinExistence type="predicted"/>
<keyword evidence="2" id="KW-1185">Reference proteome</keyword>
<dbReference type="AlphaFoldDB" id="A0A3E0DGF9"/>
<evidence type="ECO:0000313" key="1">
    <source>
        <dbReference type="EMBL" id="REG81811.1"/>
    </source>
</evidence>
<name>A0A3E0DGF9_9GAMM</name>